<evidence type="ECO:0000256" key="10">
    <source>
        <dbReference type="SAM" id="Phobius"/>
    </source>
</evidence>
<evidence type="ECO:0000256" key="8">
    <source>
        <dbReference type="ARBA" id="ARBA00023157"/>
    </source>
</evidence>
<evidence type="ECO:0000313" key="13">
    <source>
        <dbReference type="Proteomes" id="UP000541444"/>
    </source>
</evidence>
<evidence type="ECO:0000256" key="6">
    <source>
        <dbReference type="ARBA" id="ARBA00023002"/>
    </source>
</evidence>
<dbReference type="Pfam" id="PF07884">
    <property type="entry name" value="VKOR"/>
    <property type="match status" value="1"/>
</dbReference>
<name>A0A7J7KZ41_9MAGN</name>
<gene>
    <name evidence="12" type="ORF">GIB67_028190</name>
</gene>
<keyword evidence="9" id="KW-0676">Redox-active center</keyword>
<sequence length="361" mass="38736">MVVALSMASFVRISTPSLFSLPRRLSTPLFPPTHFKRMVIYPLKCLPGPTQSGEEEPQMSTLSHSDILTYRLCAGLGAIGFLETGYLSYLKITNSDVLCPISGGSCSDILNSDYALVFGIPLPLIGMVTYGLVAFLGLNLSAKDLPFGLDESNGRAILLGATTSIAAASGYFLYLLSTKFAGASCAYCLLSAALSFTLFFTTLKNYGLQEIRNVVGLQLCIAGLVVTALNTSYNNSPISFSLADINLPYYGTEITTQSSPLALSLAKHLHAVGAKMYGAFWCSHCLEQKQMFGREATEILDYVECFPGGFRKGTKIAIECAFAGIEGFPTWVINGQVISGEKDFSELASASGFVLENLNPS</sequence>
<evidence type="ECO:0000256" key="2">
    <source>
        <dbReference type="ARBA" id="ARBA00006214"/>
    </source>
</evidence>
<dbReference type="AlphaFoldDB" id="A0A7J7KZ41"/>
<dbReference type="InterPro" id="IPR012932">
    <property type="entry name" value="VKOR"/>
</dbReference>
<keyword evidence="13" id="KW-1185">Reference proteome</keyword>
<comment type="caution">
    <text evidence="12">The sequence shown here is derived from an EMBL/GenBank/DDBJ whole genome shotgun (WGS) entry which is preliminary data.</text>
</comment>
<evidence type="ECO:0000313" key="12">
    <source>
        <dbReference type="EMBL" id="KAF6135619.1"/>
    </source>
</evidence>
<organism evidence="12 13">
    <name type="scientific">Kingdonia uniflora</name>
    <dbReference type="NCBI Taxonomy" id="39325"/>
    <lineage>
        <taxon>Eukaryota</taxon>
        <taxon>Viridiplantae</taxon>
        <taxon>Streptophyta</taxon>
        <taxon>Embryophyta</taxon>
        <taxon>Tracheophyta</taxon>
        <taxon>Spermatophyta</taxon>
        <taxon>Magnoliopsida</taxon>
        <taxon>Ranunculales</taxon>
        <taxon>Circaeasteraceae</taxon>
        <taxon>Kingdonia</taxon>
    </lineage>
</organism>
<feature type="transmembrane region" description="Helical" evidence="10">
    <location>
        <begin position="114"/>
        <end position="136"/>
    </location>
</feature>
<evidence type="ECO:0000256" key="5">
    <source>
        <dbReference type="ARBA" id="ARBA00022989"/>
    </source>
</evidence>
<dbReference type="GO" id="GO:0048038">
    <property type="term" value="F:quinone binding"/>
    <property type="evidence" value="ECO:0007669"/>
    <property type="project" value="UniProtKB-KW"/>
</dbReference>
<dbReference type="InterPro" id="IPR036249">
    <property type="entry name" value="Thioredoxin-like_sf"/>
</dbReference>
<dbReference type="CDD" id="cd12916">
    <property type="entry name" value="VKOR_1"/>
    <property type="match status" value="1"/>
</dbReference>
<protein>
    <recommendedName>
        <fullName evidence="11">Vitamin K epoxide reductase domain-containing protein</fullName>
    </recommendedName>
</protein>
<dbReference type="GO" id="GO:0016491">
    <property type="term" value="F:oxidoreductase activity"/>
    <property type="evidence" value="ECO:0007669"/>
    <property type="project" value="UniProtKB-KW"/>
</dbReference>
<accession>A0A7J7KZ41</accession>
<reference evidence="12 13" key="1">
    <citation type="journal article" date="2020" name="IScience">
        <title>Genome Sequencing of the Endangered Kingdonia uniflora (Circaeasteraceae, Ranunculales) Reveals Potential Mechanisms of Evolutionary Specialization.</title>
        <authorList>
            <person name="Sun Y."/>
            <person name="Deng T."/>
            <person name="Zhang A."/>
            <person name="Moore M.J."/>
            <person name="Landis J.B."/>
            <person name="Lin N."/>
            <person name="Zhang H."/>
            <person name="Zhang X."/>
            <person name="Huang J."/>
            <person name="Zhang X."/>
            <person name="Sun H."/>
            <person name="Wang H."/>
        </authorList>
    </citation>
    <scope>NUCLEOTIDE SEQUENCE [LARGE SCALE GENOMIC DNA]</scope>
    <source>
        <strain evidence="12">TB1705</strain>
        <tissue evidence="12">Leaf</tissue>
    </source>
</reference>
<comment type="subcellular location">
    <subcellularLocation>
        <location evidence="1">Membrane</location>
        <topology evidence="1">Multi-pass membrane protein</topology>
    </subcellularLocation>
</comment>
<evidence type="ECO:0000256" key="3">
    <source>
        <dbReference type="ARBA" id="ARBA00022692"/>
    </source>
</evidence>
<proteinExistence type="inferred from homology"/>
<dbReference type="Gene3D" id="3.40.30.10">
    <property type="entry name" value="Glutaredoxin"/>
    <property type="match status" value="1"/>
</dbReference>
<keyword evidence="4" id="KW-0874">Quinone</keyword>
<keyword evidence="6" id="KW-0560">Oxidoreductase</keyword>
<dbReference type="SUPFAM" id="SSF52833">
    <property type="entry name" value="Thioredoxin-like"/>
    <property type="match status" value="1"/>
</dbReference>
<dbReference type="SMART" id="SM00756">
    <property type="entry name" value="VKc"/>
    <property type="match status" value="1"/>
</dbReference>
<dbReference type="OrthoDB" id="343052at2759"/>
<keyword evidence="7 10" id="KW-0472">Membrane</keyword>
<evidence type="ECO:0000259" key="11">
    <source>
        <dbReference type="SMART" id="SM00756"/>
    </source>
</evidence>
<keyword evidence="8" id="KW-1015">Disulfide bond</keyword>
<feature type="domain" description="Vitamin K epoxide reductase" evidence="11">
    <location>
        <begin position="66"/>
        <end position="206"/>
    </location>
</feature>
<evidence type="ECO:0000256" key="1">
    <source>
        <dbReference type="ARBA" id="ARBA00004141"/>
    </source>
</evidence>
<evidence type="ECO:0000256" key="4">
    <source>
        <dbReference type="ARBA" id="ARBA00022719"/>
    </source>
</evidence>
<dbReference type="PANTHER" id="PTHR34573">
    <property type="entry name" value="VKC DOMAIN-CONTAINING PROTEIN"/>
    <property type="match status" value="1"/>
</dbReference>
<evidence type="ECO:0000256" key="7">
    <source>
        <dbReference type="ARBA" id="ARBA00023136"/>
    </source>
</evidence>
<dbReference type="Proteomes" id="UP000541444">
    <property type="component" value="Unassembled WGS sequence"/>
</dbReference>
<keyword evidence="5 10" id="KW-1133">Transmembrane helix</keyword>
<dbReference type="GO" id="GO:0016020">
    <property type="term" value="C:membrane"/>
    <property type="evidence" value="ECO:0007669"/>
    <property type="project" value="UniProtKB-SubCell"/>
</dbReference>
<evidence type="ECO:0000256" key="9">
    <source>
        <dbReference type="ARBA" id="ARBA00023284"/>
    </source>
</evidence>
<feature type="transmembrane region" description="Helical" evidence="10">
    <location>
        <begin position="180"/>
        <end position="203"/>
    </location>
</feature>
<dbReference type="InterPro" id="IPR038354">
    <property type="entry name" value="VKOR_sf"/>
</dbReference>
<dbReference type="PANTHER" id="PTHR34573:SF1">
    <property type="entry name" value="VITAMIN K EPOXIDE REDUCTASE DOMAIN-CONTAINING PROTEIN"/>
    <property type="match status" value="1"/>
</dbReference>
<dbReference type="EMBL" id="JACGCM010002781">
    <property type="protein sequence ID" value="KAF6135619.1"/>
    <property type="molecule type" value="Genomic_DNA"/>
</dbReference>
<keyword evidence="3 10" id="KW-0812">Transmembrane</keyword>
<feature type="transmembrane region" description="Helical" evidence="10">
    <location>
        <begin position="156"/>
        <end position="174"/>
    </location>
</feature>
<comment type="similarity">
    <text evidence="2">Belongs to the VKOR family.</text>
</comment>
<dbReference type="InterPro" id="IPR044698">
    <property type="entry name" value="VKOR/LTO1"/>
</dbReference>
<dbReference type="Gene3D" id="1.20.1440.130">
    <property type="entry name" value="VKOR domain"/>
    <property type="match status" value="1"/>
</dbReference>